<evidence type="ECO:0000259" key="4">
    <source>
        <dbReference type="Pfam" id="PF18402"/>
    </source>
</evidence>
<evidence type="ECO:0000256" key="1">
    <source>
        <dbReference type="SAM" id="SignalP"/>
    </source>
</evidence>
<dbReference type="Pfam" id="PF18401">
    <property type="entry name" value="Thioredoxin_13"/>
    <property type="match status" value="1"/>
</dbReference>
<dbReference type="InterPro" id="IPR040694">
    <property type="entry name" value="UGGT_TRXL_2"/>
</dbReference>
<feature type="domain" description="UGGT thioredoxin-like" evidence="3">
    <location>
        <begin position="303"/>
        <end position="434"/>
    </location>
</feature>
<dbReference type="Pfam" id="PF18400">
    <property type="entry name" value="Thioredoxin_12"/>
    <property type="match status" value="1"/>
</dbReference>
<feature type="signal peptide" evidence="1">
    <location>
        <begin position="1"/>
        <end position="29"/>
    </location>
</feature>
<dbReference type="PANTHER" id="PTHR11226">
    <property type="entry name" value="UDP-GLUCOSE GLYCOPROTEIN:GLUCOSYLTRANSFERASE"/>
    <property type="match status" value="1"/>
</dbReference>
<feature type="domain" description="UGGT thioredoxin-like" evidence="4">
    <location>
        <begin position="439"/>
        <end position="488"/>
    </location>
</feature>
<dbReference type="InterPro" id="IPR040693">
    <property type="entry name" value="UGGT_TRXL_1"/>
</dbReference>
<sequence>MAAPMKVMGALLLIIIVAVLQSTCSPVKSKSVTAILESKWWNTPYLLEMSEFLAEESNDYFWNFVDTISSIDLARALGADSQDEELFHLGIRNAQQLLTPMGVKLMKFSLSIRSNSPKIEMFNQIVKDLPPPDDCDCFVEIHGAMTCRIDQIKTLISTANNRQKPHIFNLDHSYPGSNGPIIVVLYGNFGQPGSSFPIFHQYLKNLITRGEITYILRHYVKEQPDHKVRLSGYGVELAIKSTEYKAVDDSQVTEEEDNIDEFSPEGEDDVQGFVFSTLRKKYPDLEDNLKQFRTHLIDSSLSTAPLKIWQLQEISVQAAQRVLSSSTDDALRVMRDVSQNFPTKARSLVKTHAKKEIKDEIRKNQDHAGRHLGLSPGEAMILINGLQIDTDIADPFMLLDLFRGEARLMEGLSLLGLSAENTKALMQISAKSNEDSFAIDVRDHAVEYINDLETDKKYNHWLRSVQDLLRPTFPGMLRQVRKNLFHLIDKCTTALWKTLVE</sequence>
<accession>A0ABM0M3U8</accession>
<dbReference type="Proteomes" id="UP000694865">
    <property type="component" value="Unplaced"/>
</dbReference>
<name>A0ABM0M3U8_SACKO</name>
<dbReference type="Pfam" id="PF18402">
    <property type="entry name" value="Thioredoxin_14"/>
    <property type="match status" value="1"/>
</dbReference>
<proteinExistence type="predicted"/>
<evidence type="ECO:0000313" key="5">
    <source>
        <dbReference type="Proteomes" id="UP000694865"/>
    </source>
</evidence>
<dbReference type="InterPro" id="IPR040692">
    <property type="entry name" value="UGGT_TRXL_3"/>
</dbReference>
<keyword evidence="1" id="KW-0732">Signal</keyword>
<dbReference type="GeneID" id="102801192"/>
<gene>
    <name evidence="6" type="primary">LOC102801192</name>
</gene>
<dbReference type="RefSeq" id="XP_006814689.1">
    <property type="nucleotide sequence ID" value="XM_006814626.1"/>
</dbReference>
<feature type="domain" description="UGGT thioredoxin-like" evidence="2">
    <location>
        <begin position="42"/>
        <end position="226"/>
    </location>
</feature>
<dbReference type="InterPro" id="IPR009448">
    <property type="entry name" value="UDP-g_GGtrans"/>
</dbReference>
<evidence type="ECO:0000259" key="3">
    <source>
        <dbReference type="Pfam" id="PF18401"/>
    </source>
</evidence>
<reference evidence="6" key="1">
    <citation type="submission" date="2025-08" db="UniProtKB">
        <authorList>
            <consortium name="RefSeq"/>
        </authorList>
    </citation>
    <scope>IDENTIFICATION</scope>
    <source>
        <tissue evidence="6">Testes</tissue>
    </source>
</reference>
<evidence type="ECO:0000313" key="6">
    <source>
        <dbReference type="RefSeq" id="XP_006814689.1"/>
    </source>
</evidence>
<feature type="chain" id="PRO_5046961465" evidence="1">
    <location>
        <begin position="30"/>
        <end position="501"/>
    </location>
</feature>
<evidence type="ECO:0000259" key="2">
    <source>
        <dbReference type="Pfam" id="PF18400"/>
    </source>
</evidence>
<keyword evidence="5" id="KW-1185">Reference proteome</keyword>
<organism evidence="5 6">
    <name type="scientific">Saccoglossus kowalevskii</name>
    <name type="common">Acorn worm</name>
    <dbReference type="NCBI Taxonomy" id="10224"/>
    <lineage>
        <taxon>Eukaryota</taxon>
        <taxon>Metazoa</taxon>
        <taxon>Hemichordata</taxon>
        <taxon>Enteropneusta</taxon>
        <taxon>Harrimaniidae</taxon>
        <taxon>Saccoglossus</taxon>
    </lineage>
</organism>
<protein>
    <submittedName>
        <fullName evidence="6">UDP-glucose:glycoprotein glucosyltransferase 1-like</fullName>
    </submittedName>
</protein>
<dbReference type="PANTHER" id="PTHR11226:SF0">
    <property type="entry name" value="UDP-GLUCOSE:GLYCOPROTEIN GLUCOSYLTRANSFERASE"/>
    <property type="match status" value="1"/>
</dbReference>